<dbReference type="AlphaFoldDB" id="A0A6C0B5Z4"/>
<protein>
    <submittedName>
        <fullName evidence="1">Uncharacterized protein</fullName>
    </submittedName>
</protein>
<reference evidence="1" key="1">
    <citation type="journal article" date="2020" name="Nature">
        <title>Giant virus diversity and host interactions through global metagenomics.</title>
        <authorList>
            <person name="Schulz F."/>
            <person name="Roux S."/>
            <person name="Paez-Espino D."/>
            <person name="Jungbluth S."/>
            <person name="Walsh D.A."/>
            <person name="Denef V.J."/>
            <person name="McMahon K.D."/>
            <person name="Konstantinidis K.T."/>
            <person name="Eloe-Fadrosh E.A."/>
            <person name="Kyrpides N.C."/>
            <person name="Woyke T."/>
        </authorList>
    </citation>
    <scope>NUCLEOTIDE SEQUENCE</scope>
    <source>
        <strain evidence="1">GVMAG-M-3300009422-16</strain>
    </source>
</reference>
<proteinExistence type="predicted"/>
<sequence>MTSIIYIAPENFTWKLYQMPQPLSFQVYRTVIDNISFYRPYEPIYRCEFEEFFHFGAHCDGYDINRVVIKNSQKSKYIPVTRVTVTQDGLWKLK</sequence>
<name>A0A6C0B5Z4_9ZZZZ</name>
<evidence type="ECO:0000313" key="1">
    <source>
        <dbReference type="EMBL" id="QHS86969.1"/>
    </source>
</evidence>
<accession>A0A6C0B5Z4</accession>
<organism evidence="1">
    <name type="scientific">viral metagenome</name>
    <dbReference type="NCBI Taxonomy" id="1070528"/>
    <lineage>
        <taxon>unclassified sequences</taxon>
        <taxon>metagenomes</taxon>
        <taxon>organismal metagenomes</taxon>
    </lineage>
</organism>
<dbReference type="EMBL" id="MN739068">
    <property type="protein sequence ID" value="QHS86969.1"/>
    <property type="molecule type" value="Genomic_DNA"/>
</dbReference>